<dbReference type="EMBL" id="VDMO01000013">
    <property type="protein sequence ID" value="TNM70502.1"/>
    <property type="molecule type" value="Genomic_DNA"/>
</dbReference>
<dbReference type="Proteomes" id="UP000629870">
    <property type="component" value="Unassembled WGS sequence"/>
</dbReference>
<keyword evidence="1" id="KW-0732">Signal</keyword>
<evidence type="ECO:0000313" key="4">
    <source>
        <dbReference type="Proteomes" id="UP000313988"/>
    </source>
</evidence>
<evidence type="ECO:0000313" key="2">
    <source>
        <dbReference type="EMBL" id="MBB6017183.1"/>
    </source>
</evidence>
<dbReference type="Proteomes" id="UP000313988">
    <property type="component" value="Unassembled WGS sequence"/>
</dbReference>
<dbReference type="OrthoDB" id="28717at2"/>
<feature type="chain" id="PRO_5022673377" evidence="1">
    <location>
        <begin position="26"/>
        <end position="1610"/>
    </location>
</feature>
<reference evidence="3 4" key="1">
    <citation type="submission" date="2019-06" db="EMBL/GenBank/DDBJ databases">
        <title>Genome sequence of Deinococcus radiopugnans ATCC 19172.</title>
        <authorList>
            <person name="Maclea K.S."/>
            <person name="Maynard C.R."/>
        </authorList>
    </citation>
    <scope>NUCLEOTIDE SEQUENCE [LARGE SCALE GENOMIC DNA]</scope>
    <source>
        <strain evidence="3 4">ATCC 19172</strain>
    </source>
</reference>
<dbReference type="EMBL" id="JACHEW010000012">
    <property type="protein sequence ID" value="MBB6017183.1"/>
    <property type="molecule type" value="Genomic_DNA"/>
</dbReference>
<comment type="caution">
    <text evidence="3">The sequence shown here is derived from an EMBL/GenBank/DDBJ whole genome shotgun (WGS) entry which is preliminary data.</text>
</comment>
<keyword evidence="5" id="KW-1185">Reference proteome</keyword>
<evidence type="ECO:0000256" key="1">
    <source>
        <dbReference type="SAM" id="SignalP"/>
    </source>
</evidence>
<name>A0A5C4Y3T3_9DEIO</name>
<feature type="signal peptide" evidence="1">
    <location>
        <begin position="1"/>
        <end position="25"/>
    </location>
</feature>
<gene>
    <name evidence="3" type="ORF">FHR04_12615</name>
    <name evidence="2" type="ORF">HNQ04_002445</name>
</gene>
<evidence type="ECO:0000313" key="5">
    <source>
        <dbReference type="Proteomes" id="UP000629870"/>
    </source>
</evidence>
<proteinExistence type="predicted"/>
<evidence type="ECO:0000313" key="3">
    <source>
        <dbReference type="EMBL" id="TNM70502.1"/>
    </source>
</evidence>
<accession>A0A5C4Y3T3</accession>
<reference evidence="2 5" key="2">
    <citation type="submission" date="2020-08" db="EMBL/GenBank/DDBJ databases">
        <title>Genomic Encyclopedia of Type Strains, Phase IV (KMG-IV): sequencing the most valuable type-strain genomes for metagenomic binning, comparative biology and taxonomic classification.</title>
        <authorList>
            <person name="Goeker M."/>
        </authorList>
    </citation>
    <scope>NUCLEOTIDE SEQUENCE [LARGE SCALE GENOMIC DNA]</scope>
    <source>
        <strain evidence="2 5">DSM 12027</strain>
    </source>
</reference>
<sequence>MKSHRHNLHRLALSLTALLAVGAGANARATGTGIDTSLPLTSVGDALAWTVGDQTLTLDVPVTGAVRLELYSPRVDPSDYRNSDAYYGDEQYDQGAAPVSTTFSVLDSAGRTMVSRTFTPGQHGWETLLDQTLPAGKYTLRAVTQGNGKNTFAIRLAGVSAAVSADRLTVNVHSQAWVPAINISTDGGPYSLKMYDGDGPDELEARVIDAATGYSVPLPISRNLGEVELPLPMRAGKYVIELRQPATAKQYSNAVGFSLVRAGKPAPIAVGAVDQTGLLRVSATLVLPGLRQRGTADVTVGEQPLSVDGQAETRVAAGTYPIRVGAVAGAQVEVTPSVSVPRGGVAEATVEVRPQVALTLESDKPEVCVGDTVTFTARATTDFAGALPMTLALAGDPDEESAGELDFGGGGRTLEGTFSRRSNGIQQLGGVATRAGPLTVIATLGPWGLQRRMTVSVRADSTPLQLTRSPLADTPVGQEATVTLTLKNTADVTVPYTLSDTPGVGLEALDPTAFSGELQSGETRTLSYRVRVTAAGMATLNATLDTPACSRPQAVMGRLMAAEPAPAPVPEAVPAPAVTRSVTRTSVVSLPFDAPAQAREVIIAHAVPAGATFVPGSSRLNGQATADPRRGASGALYWTLPGHAAGTVLRGSLTYTLTHEGALPELPAPALLARYAGDRSEVLQGQINDADLKGAIALSAAGQLSENEGAIKLPLQGSDVRIRDRISVVVEVAVGEVGELRVNGKPIGSDRIGQTTDDGPRGVTRLVYVGVPLTPGPNILTFAGQSITVNRVGPTAKVEVLPETLVADGSTPLRLKVRALDAFGRLSSQSSVTLRSNLEPRTPDANPTEADYQLRLVDGEGVLELQPQASPGTLKLDVLQGADVIRQSFAVTPGGGRVGVGMVSATLGLDGSLNLSDDLKVQARASYEGPLAGGKLYVAADKDGLPSERDTLRRYSLFGDSSVESVPLQGSDPVAVEYDHPAFHAQYRRAPLPIDVLPVGEQFTALSANGKSNPSVSGFVALVPEARVTDERVLPEGTRILRLKNGEISLGSETLDVVTLEQDTGKELGRVRLVRNVDYQLDRATGIVTLTRALDRVDPTLNDVVVLASYRLENENSQRKLAYGVQAGYAGKTYSVGVAAVSLDSRFTFGARARYANGETRADGLLAYSGGMQASLDASTKFGGRGLTGGNLGFKVRYQSAGYAGLAPFAPGLNVSGSYDAKVAQNVRVLVDGEYHRTPTATEPTQGGSVSARADVALSPFSVGGGLKVGFGDQRGLSGIASAGYHRAPLDVDVVHTQPFSGAQKAETNLGVRYRLGKVTLGVTDKVTWGVGQTAGLTLDSMLGRTNYAVAYDLPTAGGQGNRARFGVTTTLPLNARTSLGLRGSAVYDIAASKTELGAGADLNYKTETVSATAGTDLVLNDKGFGVVIRAGVAGQLTPRLTLSADSLAEFGAGKGGLRAAVGYAYRNSAFNSLGTLRYVNGSLAGNKPELSGNLSAEYRQPRWAVRGGVDTRTLLNDPGSFTAQAALGGTAYLGERFGVGAWGRVLTQPSTGTTQAGYGLEASVRALPGTWLTAGYNLAGFEGIGNQYSKKGAYVRLDLTVDETIGDRR</sequence>
<organism evidence="3 4">
    <name type="scientific">Deinococcus radiopugnans ATCC 19172</name>
    <dbReference type="NCBI Taxonomy" id="585398"/>
    <lineage>
        <taxon>Bacteria</taxon>
        <taxon>Thermotogati</taxon>
        <taxon>Deinococcota</taxon>
        <taxon>Deinococci</taxon>
        <taxon>Deinococcales</taxon>
        <taxon>Deinococcaceae</taxon>
        <taxon>Deinococcus</taxon>
    </lineage>
</organism>
<dbReference type="RefSeq" id="WP_139403765.1">
    <property type="nucleotide sequence ID" value="NZ_JACHEW010000012.1"/>
</dbReference>
<protein>
    <submittedName>
        <fullName evidence="3">DUF11 domain-containing protein</fullName>
    </submittedName>
</protein>